<protein>
    <submittedName>
        <fullName evidence="6">Pre-mRNA-processing factor 40 A</fullName>
    </submittedName>
</protein>
<dbReference type="EMBL" id="LNIX01000003">
    <property type="protein sequence ID" value="OXA58030.1"/>
    <property type="molecule type" value="Genomic_DNA"/>
</dbReference>
<dbReference type="CDD" id="cd00201">
    <property type="entry name" value="WW"/>
    <property type="match status" value="2"/>
</dbReference>
<dbReference type="Pfam" id="PF00397">
    <property type="entry name" value="WW"/>
    <property type="match status" value="2"/>
</dbReference>
<dbReference type="PANTHER" id="PTHR11864:SF0">
    <property type="entry name" value="PRP40 PRE-MRNA PROCESSING FACTOR 40 HOMOLOG A (YEAST)"/>
    <property type="match status" value="1"/>
</dbReference>
<dbReference type="OMA" id="RDEIFQD"/>
<dbReference type="PANTHER" id="PTHR11864">
    <property type="entry name" value="PRE-MRNA-PROCESSING PROTEIN PRP40"/>
    <property type="match status" value="1"/>
</dbReference>
<dbReference type="GO" id="GO:0003723">
    <property type="term" value="F:RNA binding"/>
    <property type="evidence" value="ECO:0007669"/>
    <property type="project" value="TreeGrafter"/>
</dbReference>
<feature type="domain" description="FF" evidence="5">
    <location>
        <begin position="584"/>
        <end position="648"/>
    </location>
</feature>
<dbReference type="Pfam" id="PF01846">
    <property type="entry name" value="FF"/>
    <property type="match status" value="2"/>
</dbReference>
<evidence type="ECO:0000256" key="1">
    <source>
        <dbReference type="ARBA" id="ARBA00022737"/>
    </source>
</evidence>
<keyword evidence="7" id="KW-1185">Reference proteome</keyword>
<evidence type="ECO:0000313" key="6">
    <source>
        <dbReference type="EMBL" id="OXA58030.1"/>
    </source>
</evidence>
<dbReference type="GO" id="GO:0045292">
    <property type="term" value="P:mRNA cis splicing, via spliceosome"/>
    <property type="evidence" value="ECO:0007669"/>
    <property type="project" value="InterPro"/>
</dbReference>
<dbReference type="PROSITE" id="PS01159">
    <property type="entry name" value="WW_DOMAIN_1"/>
    <property type="match status" value="1"/>
</dbReference>
<dbReference type="Gene3D" id="1.10.10.440">
    <property type="entry name" value="FF domain"/>
    <property type="match status" value="4"/>
</dbReference>
<dbReference type="SUPFAM" id="SSF51045">
    <property type="entry name" value="WW domain"/>
    <property type="match status" value="2"/>
</dbReference>
<evidence type="ECO:0000256" key="3">
    <source>
        <dbReference type="SAM" id="MobiDB-lite"/>
    </source>
</evidence>
<dbReference type="SMART" id="SM00441">
    <property type="entry name" value="FF"/>
    <property type="match status" value="4"/>
</dbReference>
<dbReference type="Pfam" id="PF25432">
    <property type="entry name" value="FF_PRPF40A"/>
    <property type="match status" value="1"/>
</dbReference>
<dbReference type="InterPro" id="IPR039726">
    <property type="entry name" value="Prp40-like"/>
</dbReference>
<feature type="coiled-coil region" evidence="2">
    <location>
        <begin position="288"/>
        <end position="322"/>
    </location>
</feature>
<organism evidence="6 7">
    <name type="scientific">Folsomia candida</name>
    <name type="common">Springtail</name>
    <dbReference type="NCBI Taxonomy" id="158441"/>
    <lineage>
        <taxon>Eukaryota</taxon>
        <taxon>Metazoa</taxon>
        <taxon>Ecdysozoa</taxon>
        <taxon>Arthropoda</taxon>
        <taxon>Hexapoda</taxon>
        <taxon>Collembola</taxon>
        <taxon>Entomobryomorpha</taxon>
        <taxon>Isotomoidea</taxon>
        <taxon>Isotomidae</taxon>
        <taxon>Proisotominae</taxon>
        <taxon>Folsomia</taxon>
    </lineage>
</organism>
<feature type="compositionally biased region" description="Basic residues" evidence="3">
    <location>
        <begin position="693"/>
        <end position="707"/>
    </location>
</feature>
<evidence type="ECO:0000259" key="5">
    <source>
        <dbReference type="PROSITE" id="PS51676"/>
    </source>
</evidence>
<dbReference type="InterPro" id="IPR036020">
    <property type="entry name" value="WW_dom_sf"/>
</dbReference>
<dbReference type="SUPFAM" id="SSF81698">
    <property type="entry name" value="FF domain"/>
    <property type="match status" value="4"/>
</dbReference>
<feature type="region of interest" description="Disordered" evidence="3">
    <location>
        <begin position="195"/>
        <end position="232"/>
    </location>
</feature>
<dbReference type="GO" id="GO:0005685">
    <property type="term" value="C:U1 snRNP"/>
    <property type="evidence" value="ECO:0007669"/>
    <property type="project" value="TreeGrafter"/>
</dbReference>
<dbReference type="OrthoDB" id="187617at2759"/>
<comment type="caution">
    <text evidence="6">The sequence shown here is derived from an EMBL/GenBank/DDBJ whole genome shotgun (WGS) entry which is preliminary data.</text>
</comment>
<dbReference type="InterPro" id="IPR001202">
    <property type="entry name" value="WW_dom"/>
</dbReference>
<dbReference type="Gene3D" id="2.20.70.10">
    <property type="match status" value="2"/>
</dbReference>
<dbReference type="PROSITE" id="PS51676">
    <property type="entry name" value="FF"/>
    <property type="match status" value="4"/>
</dbReference>
<feature type="domain" description="WW" evidence="4">
    <location>
        <begin position="95"/>
        <end position="123"/>
    </location>
</feature>
<feature type="compositionally biased region" description="Basic and acidic residues" evidence="3">
    <location>
        <begin position="751"/>
        <end position="768"/>
    </location>
</feature>
<feature type="domain" description="FF" evidence="5">
    <location>
        <begin position="375"/>
        <end position="438"/>
    </location>
</feature>
<dbReference type="AlphaFoldDB" id="A0A226EL55"/>
<feature type="compositionally biased region" description="Basic residues" evidence="3">
    <location>
        <begin position="655"/>
        <end position="673"/>
    </location>
</feature>
<dbReference type="PROSITE" id="PS50020">
    <property type="entry name" value="WW_DOMAIN_2"/>
    <property type="match status" value="2"/>
</dbReference>
<proteinExistence type="predicted"/>
<accession>A0A226EL55</accession>
<evidence type="ECO:0000313" key="7">
    <source>
        <dbReference type="Proteomes" id="UP000198287"/>
    </source>
</evidence>
<dbReference type="InterPro" id="IPR036517">
    <property type="entry name" value="FF_domain_sf"/>
</dbReference>
<dbReference type="SMART" id="SM00456">
    <property type="entry name" value="WW"/>
    <property type="match status" value="2"/>
</dbReference>
<dbReference type="InterPro" id="IPR002713">
    <property type="entry name" value="FF_domain"/>
</dbReference>
<evidence type="ECO:0000256" key="2">
    <source>
        <dbReference type="SAM" id="Coils"/>
    </source>
</evidence>
<dbReference type="FunFam" id="1.10.10.440:FF:000002">
    <property type="entry name" value="pre-mRNA-processing factor 40 homolog A isoform X1"/>
    <property type="match status" value="1"/>
</dbReference>
<dbReference type="GO" id="GO:0071004">
    <property type="term" value="C:U2-type prespliceosome"/>
    <property type="evidence" value="ECO:0007669"/>
    <property type="project" value="TreeGrafter"/>
</dbReference>
<sequence length="812" mass="92817">MSGLPPGPPMFGMPPFMPGMPLPQGIPLSIPPPTMPGFVPVATNNGASSHITCDWSDHTAPDGRTYYYNNKTKQSSWDKPEEMKSPTERLLSQCPWKEYTADTGKKYYHNINTKESKWTIPAELDEIKKQLAMETAVPSIPPTIAGAGHIPMPGLPPGMIIPQGLPPAIVMNAPPLAVSTPSSLDAAVLDETSRLSTLTDDNTKTSAGKSDESGGDSSSEDEVQEKDEIPKVKDKKEATEIFKELLREKNVHSTASWEQASKLICRDPRFKVFEKNNERKQAFNAYKIQKQKDEREDARQKVKKAKEELEKFLLENDKMTSITKYYRCEELFGTMDIWRKALQNYWNYIVPDADRRDIYEDAIQLLAKKEKEEGKTTKKRNMKKLSGLLEGMTSIIYQTTWQEAQQLLLENSAFFQDRELLAMDKEDALIVFEKHIKEQEKEEEEERGEEKKRKRRIERKNRDGFIKLLDELHDHGKLTSMSLWVELYPIISSDARFAQMLGQPGSSPLDLFKFYVEDLKSRYQDEKKIIREILRGKSFDVTEVTTFEEFATVVCEDKRAATLDAGNVKLTFNSFLEKAEAKAKEKVKEHTKKLKLLGLDLIASLKGFEVDYQTTWDDIRSKVIDTVEFKAFDSEADCQKVFEEYVHEMDETCGHHHHSTKKTKKAKKHKKRASSSDSSKSHSPVVELDESLKKKKKSKKNRKRSSSRSRSESRSSISSDSELREKSKKKKKAKKKKSKKRSSSNSSLESWVEKDTDSKKKDKNKGDLKTSSSGHRRDGSIDTNELSESELEKQRALLLQQLKYAGDNEDHR</sequence>
<keyword evidence="1" id="KW-0677">Repeat</keyword>
<dbReference type="STRING" id="158441.A0A226EL55"/>
<name>A0A226EL55_FOLCA</name>
<feature type="domain" description="FF" evidence="5">
    <location>
        <begin position="235"/>
        <end position="289"/>
    </location>
</feature>
<gene>
    <name evidence="6" type="ORF">Fcan01_07808</name>
</gene>
<dbReference type="FunFam" id="1.10.10.440:FF:000003">
    <property type="entry name" value="Pre-mRNA processing factor 40 homolog A"/>
    <property type="match status" value="1"/>
</dbReference>
<feature type="domain" description="WW" evidence="4">
    <location>
        <begin position="49"/>
        <end position="82"/>
    </location>
</feature>
<feature type="compositionally biased region" description="Basic residues" evidence="3">
    <location>
        <begin position="726"/>
        <end position="742"/>
    </location>
</feature>
<evidence type="ECO:0000259" key="4">
    <source>
        <dbReference type="PROSITE" id="PS50020"/>
    </source>
</evidence>
<keyword evidence="2" id="KW-0175">Coiled coil</keyword>
<reference evidence="6 7" key="1">
    <citation type="submission" date="2015-12" db="EMBL/GenBank/DDBJ databases">
        <title>The genome of Folsomia candida.</title>
        <authorList>
            <person name="Faddeeva A."/>
            <person name="Derks M.F."/>
            <person name="Anvar Y."/>
            <person name="Smit S."/>
            <person name="Van Straalen N."/>
            <person name="Roelofs D."/>
        </authorList>
    </citation>
    <scope>NUCLEOTIDE SEQUENCE [LARGE SCALE GENOMIC DNA]</scope>
    <source>
        <strain evidence="6 7">VU population</strain>
        <tissue evidence="6">Whole body</tissue>
    </source>
</reference>
<feature type="region of interest" description="Disordered" evidence="3">
    <location>
        <begin position="651"/>
        <end position="792"/>
    </location>
</feature>
<dbReference type="Proteomes" id="UP000198287">
    <property type="component" value="Unassembled WGS sequence"/>
</dbReference>
<feature type="domain" description="FF" evidence="5">
    <location>
        <begin position="456"/>
        <end position="518"/>
    </location>
</feature>